<gene>
    <name evidence="2" type="ORF">PAUR_a1394</name>
</gene>
<reference evidence="2 3" key="1">
    <citation type="submission" date="2015-03" db="EMBL/GenBank/DDBJ databases">
        <title>Genome sequence of Pseudoalteromonas aurantia.</title>
        <authorList>
            <person name="Xie B.-B."/>
            <person name="Rong J.-C."/>
            <person name="Qin Q.-L."/>
            <person name="Zhang Y.-Z."/>
        </authorList>
    </citation>
    <scope>NUCLEOTIDE SEQUENCE [LARGE SCALE GENOMIC DNA]</scope>
    <source>
        <strain evidence="2 3">208</strain>
    </source>
</reference>
<comment type="caution">
    <text evidence="2">The sequence shown here is derived from an EMBL/GenBank/DDBJ whole genome shotgun (WGS) entry which is preliminary data.</text>
</comment>
<protein>
    <submittedName>
        <fullName evidence="2">Uncharacterized protein</fullName>
    </submittedName>
</protein>
<feature type="signal peptide" evidence="1">
    <location>
        <begin position="1"/>
        <end position="20"/>
    </location>
</feature>
<organism evidence="2 3">
    <name type="scientific">Pseudoalteromonas aurantia 208</name>
    <dbReference type="NCBI Taxonomy" id="1314867"/>
    <lineage>
        <taxon>Bacteria</taxon>
        <taxon>Pseudomonadati</taxon>
        <taxon>Pseudomonadota</taxon>
        <taxon>Gammaproteobacteria</taxon>
        <taxon>Alteromonadales</taxon>
        <taxon>Pseudoalteromonadaceae</taxon>
        <taxon>Pseudoalteromonas</taxon>
    </lineage>
</organism>
<evidence type="ECO:0000313" key="2">
    <source>
        <dbReference type="EMBL" id="MBE0367919.1"/>
    </source>
</evidence>
<sequence length="135" mass="14668">MKKTVLALIGATLFSGAALASSVSCYVDTRAYDEYRQGTCFGGESLTHTRQGAAVFKVNTSKPVQSVEWDISRYNANCSGTTCIVRVGLGEHEVNACVDKIYYKDFTWADVNWCATAHANYWGQGGPLANELLGQ</sequence>
<dbReference type="EMBL" id="AQGV01000012">
    <property type="protein sequence ID" value="MBE0367919.1"/>
    <property type="molecule type" value="Genomic_DNA"/>
</dbReference>
<dbReference type="Proteomes" id="UP000615755">
    <property type="component" value="Unassembled WGS sequence"/>
</dbReference>
<keyword evidence="1" id="KW-0732">Signal</keyword>
<accession>A0ABR9EAA9</accession>
<dbReference type="PROSITE" id="PS51257">
    <property type="entry name" value="PROKAR_LIPOPROTEIN"/>
    <property type="match status" value="1"/>
</dbReference>
<name>A0ABR9EAA9_9GAMM</name>
<evidence type="ECO:0000256" key="1">
    <source>
        <dbReference type="SAM" id="SignalP"/>
    </source>
</evidence>
<feature type="chain" id="PRO_5045833439" evidence="1">
    <location>
        <begin position="21"/>
        <end position="135"/>
    </location>
</feature>
<keyword evidence="3" id="KW-1185">Reference proteome</keyword>
<evidence type="ECO:0000313" key="3">
    <source>
        <dbReference type="Proteomes" id="UP000615755"/>
    </source>
</evidence>
<dbReference type="RefSeq" id="WP_192507281.1">
    <property type="nucleotide sequence ID" value="NZ_AQGV01000012.1"/>
</dbReference>
<proteinExistence type="predicted"/>